<evidence type="ECO:0000313" key="3">
    <source>
        <dbReference type="Proteomes" id="UP000181790"/>
    </source>
</evidence>
<dbReference type="Pfam" id="PF17963">
    <property type="entry name" value="Big_9"/>
    <property type="match status" value="6"/>
</dbReference>
<feature type="region of interest" description="Disordered" evidence="1">
    <location>
        <begin position="779"/>
        <end position="798"/>
    </location>
</feature>
<dbReference type="EMBL" id="MORL01000018">
    <property type="protein sequence ID" value="OIN56867.1"/>
    <property type="molecule type" value="Genomic_DNA"/>
</dbReference>
<dbReference type="NCBIfam" id="NF012211">
    <property type="entry name" value="tand_rpt_95"/>
    <property type="match status" value="3"/>
</dbReference>
<dbReference type="Gene3D" id="2.60.40.2810">
    <property type="match status" value="1"/>
</dbReference>
<organism evidence="2 3">
    <name type="scientific">Arsenicibacter rosenii</name>
    <dbReference type="NCBI Taxonomy" id="1750698"/>
    <lineage>
        <taxon>Bacteria</taxon>
        <taxon>Pseudomonadati</taxon>
        <taxon>Bacteroidota</taxon>
        <taxon>Cytophagia</taxon>
        <taxon>Cytophagales</taxon>
        <taxon>Spirosomataceae</taxon>
        <taxon>Arsenicibacter</taxon>
    </lineage>
</organism>
<protein>
    <recommendedName>
        <fullName evidence="4">Tandem-95 repeat protein</fullName>
    </recommendedName>
</protein>
<accession>A0A1S2VDL3</accession>
<name>A0A1S2VDL3_9BACT</name>
<proteinExistence type="predicted"/>
<keyword evidence="3" id="KW-1185">Reference proteome</keyword>
<dbReference type="Gene3D" id="2.60.40.3440">
    <property type="match status" value="4"/>
</dbReference>
<evidence type="ECO:0000313" key="2">
    <source>
        <dbReference type="EMBL" id="OIN56867.1"/>
    </source>
</evidence>
<evidence type="ECO:0000256" key="1">
    <source>
        <dbReference type="SAM" id="MobiDB-lite"/>
    </source>
</evidence>
<reference evidence="2 3" key="1">
    <citation type="submission" date="2016-10" db="EMBL/GenBank/DDBJ databases">
        <title>Arsenicibacter rosenii gen. nov., sp. nov., an efficient arsenic-methylating bacterium isolated from an arsenic-contaminated paddy soil.</title>
        <authorList>
            <person name="Huang K."/>
        </authorList>
    </citation>
    <scope>NUCLEOTIDE SEQUENCE [LARGE SCALE GENOMIC DNA]</scope>
    <source>
        <strain evidence="2 3">SM-1</strain>
    </source>
</reference>
<gene>
    <name evidence="2" type="ORF">BLX24_23130</name>
</gene>
<dbReference type="Proteomes" id="UP000181790">
    <property type="component" value="Unassembled WGS sequence"/>
</dbReference>
<dbReference type="AlphaFoldDB" id="A0A1S2VDL3"/>
<sequence>MPVADGDQPDSFTATICGQPVSGTAAVSANSNSREVCLTYTPTATFSGPTTVCVQVCDSYGNCTQTIIPITVIPESATQPTGQPPVVVVIPVVTPKNTTAQLCMPIVDPNVSDTHSVTVCGTPAKGSVSAVVNNTTHEVCITYTPNTGEKGNDSFCLRVCDQTGLCTQVTVPVTIVDPVVPTPGTPPVVVPPSIVTRPNEPVVVCTGISDTPTDSHTATVCGAPGLGGAQVGVNNTTHVLCVTYTPGSVPGSTSMCVQVCDQTGQCTQVIIPITILPTPCTLVAPTVQPSSTTICNTASLTLTATGSPGAVFTWSGPSLTAATGTSVTVLPAVSGLLSYTVTQTLNSCTSPPRVATVLSTSAVCLKAPVVIGQSQTTEKNNPVVACMPIIDTPTDTHNVTVCSQPAHGTVSAAVNNVTRQVCYTYTPATDYVGEDQVCLIVCDQTGLCDTVRVPITIVDPVNPPTGNPQIVVTPITLPQSTSTTVCTPVLKVSPTDQLTATICGGPQKGTATVAIVNGQLCITYNNTTGIPGSDTVCVTVCDQLNRCSSAVVPITITETQKPSKPILTNAPIVVKPGQTKQICLPYRDTESGTHTAAICSGPTKGTATVNAIELPKQVCVSYTPNPGVNNTTDQICVVLCNNRTNLCDTVRVPVTILSNPAQTPLAIDDINTTPINQPVPGNVLTNDLGYGLPLTATLLGQPTSGTVTLTSNGSYTYTPPTGFTGTVTFPYRACNTPTSCATALVTIKVLKENGPGNNKPVANNDNVRTFVNTPIDINVKANDSDPDNPATDNGTLADLPVQLTSPANGSVVLNTLTGKFIYTPAPNYQGNDSFKYSICDKGSPVLCDTAIVTIIIRPQGPNEPPIALDDQYFTNVNIPVSGSLGNNDTNPSNTTLTYTRQPVTAPVHGQVIINANGTFSYTPVAGYTGTDQFVYQVCNGAGCAQATAYIIVSPNPQACVTVNVKVLLEGPYNALTGRMNTILNQQGLLPGQRRTNTNFGVATPAGQPYNTAPWNYTGTEGTPVSFTYASTVVDWVLVSLRSSEQSPAAIWRAAGLLHDDGRITFVQPCFTLPTGSYYVVIEHRNHVGVMSPQSVAVTNNTISFDFTTQDSYIVLDPPSFGQIQIGNKWLMYAADGKKNTFNDNFDINSKDSQLWQSQSGQFLQYLFGDFNMDADVNAEDSVLWKKNNGRYSRVPH</sequence>
<comment type="caution">
    <text evidence="2">The sequence shown here is derived from an EMBL/GenBank/DDBJ whole genome shotgun (WGS) entry which is preliminary data.</text>
</comment>
<evidence type="ECO:0008006" key="4">
    <source>
        <dbReference type="Google" id="ProtNLM"/>
    </source>
</evidence>